<keyword evidence="4" id="KW-1185">Reference proteome</keyword>
<feature type="signal peptide" evidence="2">
    <location>
        <begin position="1"/>
        <end position="18"/>
    </location>
</feature>
<gene>
    <name evidence="3" type="ORF">JEODO184_00318</name>
</gene>
<accession>A0A6V7R3I0</accession>
<sequence>MKKYLLLLSLSLVLTACSNEEPEVTTESEDSEEVARLKEENEELKRQQKDQENDAEHEGSKESTKDQDIDNQDTAKRSDEKQETSSNTSLASNDNYVNEILSQPDYMSKYSQANTADTERYSMLVEEYIYRLAGYYKSGQRHAKDVFFYLEEGSTPYNTVIENQKSGNFANYEIEEVVAYQVFDIGDGNVIVDTYRTYTHANTNGVQGSDVTYIMNKDSYKVLGWIETDTYDISEDGHKHGTYGLTSYGDEQGDSFANQMSTIVQEYIVALASYYNNGEETVFNYTDGSVENTLKNNYKNGNFNNYENHGMTILSVSSTMDDDVFVDVERAYSHATSDGIKSSKIQYHLVNEKIVGWTE</sequence>
<reference evidence="3 4" key="1">
    <citation type="submission" date="2020-07" db="EMBL/GenBank/DDBJ databases">
        <authorList>
            <person name="Criscuolo A."/>
        </authorList>
    </citation>
    <scope>NUCLEOTIDE SEQUENCE [LARGE SCALE GENOMIC DNA]</scope>
    <source>
        <strain evidence="3">CIP111649</strain>
    </source>
</reference>
<evidence type="ECO:0000256" key="1">
    <source>
        <dbReference type="SAM" id="MobiDB-lite"/>
    </source>
</evidence>
<organism evidence="3 4">
    <name type="scientific">Jeotgalicoccus meleagridis</name>
    <dbReference type="NCBI Taxonomy" id="2759181"/>
    <lineage>
        <taxon>Bacteria</taxon>
        <taxon>Bacillati</taxon>
        <taxon>Bacillota</taxon>
        <taxon>Bacilli</taxon>
        <taxon>Bacillales</taxon>
        <taxon>Staphylococcaceae</taxon>
        <taxon>Jeotgalicoccus</taxon>
    </lineage>
</organism>
<evidence type="ECO:0000313" key="3">
    <source>
        <dbReference type="EMBL" id="CAD2071613.1"/>
    </source>
</evidence>
<evidence type="ECO:0000256" key="2">
    <source>
        <dbReference type="SAM" id="SignalP"/>
    </source>
</evidence>
<comment type="caution">
    <text evidence="3">The sequence shown here is derived from an EMBL/GenBank/DDBJ whole genome shotgun (WGS) entry which is preliminary data.</text>
</comment>
<proteinExistence type="predicted"/>
<feature type="compositionally biased region" description="Polar residues" evidence="1">
    <location>
        <begin position="84"/>
        <end position="95"/>
    </location>
</feature>
<dbReference type="Proteomes" id="UP000589351">
    <property type="component" value="Unassembled WGS sequence"/>
</dbReference>
<dbReference type="AlphaFoldDB" id="A0A6V7R3I0"/>
<dbReference type="EMBL" id="CAJEWD010000003">
    <property type="protein sequence ID" value="CAD2071613.1"/>
    <property type="molecule type" value="Genomic_DNA"/>
</dbReference>
<dbReference type="PROSITE" id="PS51257">
    <property type="entry name" value="PROKAR_LIPOPROTEIN"/>
    <property type="match status" value="1"/>
</dbReference>
<evidence type="ECO:0008006" key="5">
    <source>
        <dbReference type="Google" id="ProtNLM"/>
    </source>
</evidence>
<name>A0A6V7R3I0_9STAP</name>
<keyword evidence="2" id="KW-0732">Signal</keyword>
<feature type="compositionally biased region" description="Basic and acidic residues" evidence="1">
    <location>
        <begin position="33"/>
        <end position="83"/>
    </location>
</feature>
<protein>
    <recommendedName>
        <fullName evidence="5">Lipoprotein</fullName>
    </recommendedName>
</protein>
<feature type="compositionally biased region" description="Acidic residues" evidence="1">
    <location>
        <begin position="20"/>
        <end position="32"/>
    </location>
</feature>
<feature type="region of interest" description="Disordered" evidence="1">
    <location>
        <begin position="18"/>
        <end position="95"/>
    </location>
</feature>
<evidence type="ECO:0000313" key="4">
    <source>
        <dbReference type="Proteomes" id="UP000589351"/>
    </source>
</evidence>
<feature type="chain" id="PRO_5038822437" description="Lipoprotein" evidence="2">
    <location>
        <begin position="19"/>
        <end position="359"/>
    </location>
</feature>